<name>A0ABR3JUV4_9AGAR</name>
<evidence type="ECO:0000313" key="2">
    <source>
        <dbReference type="EMBL" id="KAL0959346.1"/>
    </source>
</evidence>
<keyword evidence="1" id="KW-1133">Transmembrane helix</keyword>
<feature type="transmembrane region" description="Helical" evidence="1">
    <location>
        <begin position="183"/>
        <end position="199"/>
    </location>
</feature>
<dbReference type="EMBL" id="JASNQZ010000003">
    <property type="protein sequence ID" value="KAL0959346.1"/>
    <property type="molecule type" value="Genomic_DNA"/>
</dbReference>
<feature type="transmembrane region" description="Helical" evidence="1">
    <location>
        <begin position="103"/>
        <end position="128"/>
    </location>
</feature>
<organism evidence="2 3">
    <name type="scientific">Hohenbuehelia grisea</name>
    <dbReference type="NCBI Taxonomy" id="104357"/>
    <lineage>
        <taxon>Eukaryota</taxon>
        <taxon>Fungi</taxon>
        <taxon>Dikarya</taxon>
        <taxon>Basidiomycota</taxon>
        <taxon>Agaricomycotina</taxon>
        <taxon>Agaricomycetes</taxon>
        <taxon>Agaricomycetidae</taxon>
        <taxon>Agaricales</taxon>
        <taxon>Pleurotineae</taxon>
        <taxon>Pleurotaceae</taxon>
        <taxon>Hohenbuehelia</taxon>
    </lineage>
</organism>
<keyword evidence="3" id="KW-1185">Reference proteome</keyword>
<accession>A0ABR3JUV4</accession>
<proteinExistence type="predicted"/>
<feature type="transmembrane region" description="Helical" evidence="1">
    <location>
        <begin position="66"/>
        <end position="91"/>
    </location>
</feature>
<gene>
    <name evidence="2" type="ORF">HGRIS_014603</name>
</gene>
<keyword evidence="1" id="KW-0472">Membrane</keyword>
<comment type="caution">
    <text evidence="2">The sequence shown here is derived from an EMBL/GenBank/DDBJ whole genome shotgun (WGS) entry which is preliminary data.</text>
</comment>
<evidence type="ECO:0000313" key="3">
    <source>
        <dbReference type="Proteomes" id="UP001556367"/>
    </source>
</evidence>
<dbReference type="Proteomes" id="UP001556367">
    <property type="component" value="Unassembled WGS sequence"/>
</dbReference>
<evidence type="ECO:0000256" key="1">
    <source>
        <dbReference type="SAM" id="Phobius"/>
    </source>
</evidence>
<protein>
    <submittedName>
        <fullName evidence="2">Uncharacterized protein</fullName>
    </submittedName>
</protein>
<reference evidence="3" key="1">
    <citation type="submission" date="2024-06" db="EMBL/GenBank/DDBJ databases">
        <title>Multi-omics analyses provide insights into the biosynthesis of the anticancer antibiotic pleurotin in Hohenbuehelia grisea.</title>
        <authorList>
            <person name="Weaver J.A."/>
            <person name="Alberti F."/>
        </authorList>
    </citation>
    <scope>NUCLEOTIDE SEQUENCE [LARGE SCALE GENOMIC DNA]</scope>
    <source>
        <strain evidence="3">T-177</strain>
    </source>
</reference>
<feature type="transmembrane region" description="Helical" evidence="1">
    <location>
        <begin position="140"/>
        <end position="163"/>
    </location>
</feature>
<keyword evidence="1" id="KW-0812">Transmembrane</keyword>
<sequence>MIISSKSSLRSSVTASDDATLCPTPPSETFHHQPFVQPQPAPAKIHVAAEKVKAQRKRVSRRSCCCCIPINIGVGLVAAIELIAGVFFAVVGGVIASANGTRLLAVALVAIHTLIFSVLALISLVGLVSSLRNSVKLARVYYALALLHLPFSVLSGAAFLYMIDHAVICTRSLAGLPDCGDMPSVWLVILLVVWITQIGKSPDVALSHCLQADSSNRWILREQSISRRPCRTQLLAADAR</sequence>